<dbReference type="CDD" id="cd13121">
    <property type="entry name" value="BF2867_like_C"/>
    <property type="match status" value="1"/>
</dbReference>
<dbReference type="InterPro" id="IPR042278">
    <property type="entry name" value="Mfa-like_1_N"/>
</dbReference>
<evidence type="ECO:0000313" key="1">
    <source>
        <dbReference type="EMBL" id="SHG41640.1"/>
    </source>
</evidence>
<dbReference type="PROSITE" id="PS51257">
    <property type="entry name" value="PROKAR_LIPOPROTEIN"/>
    <property type="match status" value="1"/>
</dbReference>
<organism evidence="1 2">
    <name type="scientific">Dysgonomonas macrotermitis</name>
    <dbReference type="NCBI Taxonomy" id="1346286"/>
    <lineage>
        <taxon>Bacteria</taxon>
        <taxon>Pseudomonadati</taxon>
        <taxon>Bacteroidota</taxon>
        <taxon>Bacteroidia</taxon>
        <taxon>Bacteroidales</taxon>
        <taxon>Dysgonomonadaceae</taxon>
        <taxon>Dysgonomonas</taxon>
    </lineage>
</organism>
<accession>A0A1M5JN05</accession>
<dbReference type="EMBL" id="FQUC01000026">
    <property type="protein sequence ID" value="SHG41640.1"/>
    <property type="molecule type" value="Genomic_DNA"/>
</dbReference>
<dbReference type="AlphaFoldDB" id="A0A1M5JN05"/>
<keyword evidence="2" id="KW-1185">Reference proteome</keyword>
<protein>
    <submittedName>
        <fullName evidence="1">Fimbrillin-like</fullName>
    </submittedName>
</protein>
<dbReference type="InterPro" id="IPR025049">
    <property type="entry name" value="Mfa-like_1"/>
</dbReference>
<evidence type="ECO:0000313" key="2">
    <source>
        <dbReference type="Proteomes" id="UP000184480"/>
    </source>
</evidence>
<dbReference type="STRING" id="1346286.SAMN05444362_1269"/>
<gene>
    <name evidence="1" type="ORF">SAMN05444362_1269</name>
</gene>
<sequence length="313" mass="34293">METKFIKTVFLSFCMVWLVSCNNDDLQEPAGNNSSELVIETGLRPMDKSLKSGPVSDFTEGSKLGLFITRGSLNDDYSSSASRNILSTFTGGIWKQNPAVNLYAHDATVFAYYPYSSSYTNGAEIPVQSGSTDYMYGTHTTGQAAVNKDNRTVSLTMNHALALVQFNIYKANYPWQGRLDRVCINNAPGKAIVHYDGNLDIQTGEISDMSGTDRNIQVNSSPLLMIPDEKSTDENGYVKLLLVPTAKTSSRGEVVITFDIDGRAFTWEAPAGTEWKQGTRNTYDVQLNGNELRIGQVKIAGWTDGTGGNAFPE</sequence>
<dbReference type="Proteomes" id="UP000184480">
    <property type="component" value="Unassembled WGS sequence"/>
</dbReference>
<proteinExistence type="predicted"/>
<dbReference type="CDD" id="cd13120">
    <property type="entry name" value="BF2867_like_N"/>
    <property type="match status" value="1"/>
</dbReference>
<name>A0A1M5JN05_9BACT</name>
<dbReference type="Gene3D" id="2.60.40.2620">
    <property type="entry name" value="Fimbrillin-like"/>
    <property type="match status" value="1"/>
</dbReference>
<dbReference type="OrthoDB" id="1096353at2"/>
<dbReference type="Pfam" id="PF13149">
    <property type="entry name" value="Mfa_like_1"/>
    <property type="match status" value="1"/>
</dbReference>
<reference evidence="2" key="1">
    <citation type="submission" date="2016-11" db="EMBL/GenBank/DDBJ databases">
        <authorList>
            <person name="Varghese N."/>
            <person name="Submissions S."/>
        </authorList>
    </citation>
    <scope>NUCLEOTIDE SEQUENCE [LARGE SCALE GENOMIC DNA]</scope>
    <source>
        <strain evidence="2">DSM 27370</strain>
    </source>
</reference>
<dbReference type="RefSeq" id="WP_062185102.1">
    <property type="nucleotide sequence ID" value="NZ_BBXL01000037.1"/>
</dbReference>
<dbReference type="Gene3D" id="2.60.40.2630">
    <property type="match status" value="1"/>
</dbReference>